<dbReference type="SUPFAM" id="SSF56925">
    <property type="entry name" value="OMPA-like"/>
    <property type="match status" value="1"/>
</dbReference>
<sequence>MYCHSRWYSWKTRLLNINLLLWISHASIAAHPLPVFLDDTLSLTGGIGYTTFPNPSDQQLSISPYVTDLLTNSRQHHIASYSFHAQKQLNIHGNHIHKIMLGPAFYYQTSHYSGDVWEMTLPEFYNYQYDFKSKNSVFLLESDIYLKPVAGKLFPFLTAGAGFSIAHTSYDDHALPDIPADSEIHWSRSRVKAVYELGAGLTIPVNTHWAFNLRYAYLNMGKVSTTMTPFQPVSINLNSQNVFFGINYSV</sequence>
<dbReference type="Gene3D" id="2.40.160.20">
    <property type="match status" value="1"/>
</dbReference>
<gene>
    <name evidence="1" type="ORF">Lspi_1118</name>
</gene>
<dbReference type="STRING" id="452.Lspi_1118"/>
<keyword evidence="2" id="KW-1185">Reference proteome</keyword>
<organism evidence="1 2">
    <name type="scientific">Legionella spiritensis</name>
    <dbReference type="NCBI Taxonomy" id="452"/>
    <lineage>
        <taxon>Bacteria</taxon>
        <taxon>Pseudomonadati</taxon>
        <taxon>Pseudomonadota</taxon>
        <taxon>Gammaproteobacteria</taxon>
        <taxon>Legionellales</taxon>
        <taxon>Legionellaceae</taxon>
        <taxon>Legionella</taxon>
    </lineage>
</organism>
<name>A0A0W0Z577_LEGSP</name>
<dbReference type="EMBL" id="LNYX01000013">
    <property type="protein sequence ID" value="KTD64311.1"/>
    <property type="molecule type" value="Genomic_DNA"/>
</dbReference>
<evidence type="ECO:0000313" key="1">
    <source>
        <dbReference type="EMBL" id="KTD64311.1"/>
    </source>
</evidence>
<dbReference type="AlphaFoldDB" id="A0A0W0Z577"/>
<comment type="caution">
    <text evidence="1">The sequence shown here is derived from an EMBL/GenBank/DDBJ whole genome shotgun (WGS) entry which is preliminary data.</text>
</comment>
<accession>A0A0W0Z577</accession>
<proteinExistence type="predicted"/>
<dbReference type="InterPro" id="IPR011250">
    <property type="entry name" value="OMP/PagP_B-barrel"/>
</dbReference>
<dbReference type="PATRIC" id="fig|452.5.peg.1238"/>
<reference evidence="1 2" key="1">
    <citation type="submission" date="2015-11" db="EMBL/GenBank/DDBJ databases">
        <title>Genomic analysis of 38 Legionella species identifies large and diverse effector repertoires.</title>
        <authorList>
            <person name="Burstein D."/>
            <person name="Amaro F."/>
            <person name="Zusman T."/>
            <person name="Lifshitz Z."/>
            <person name="Cohen O."/>
            <person name="Gilbert J.A."/>
            <person name="Pupko T."/>
            <person name="Shuman H.A."/>
            <person name="Segal G."/>
        </authorList>
    </citation>
    <scope>NUCLEOTIDE SEQUENCE [LARGE SCALE GENOMIC DNA]</scope>
    <source>
        <strain evidence="1 2">Mt.St.Helens-9</strain>
    </source>
</reference>
<dbReference type="Proteomes" id="UP000054877">
    <property type="component" value="Unassembled WGS sequence"/>
</dbReference>
<protein>
    <submittedName>
        <fullName evidence="1">Uncharacterized protein</fullName>
    </submittedName>
</protein>
<dbReference type="RefSeq" id="WP_231950607.1">
    <property type="nucleotide sequence ID" value="NZ_CAAAII010000005.1"/>
</dbReference>
<evidence type="ECO:0000313" key="2">
    <source>
        <dbReference type="Proteomes" id="UP000054877"/>
    </source>
</evidence>